<name>A0A9N9LZ91_9HELO</name>
<dbReference type="AlphaFoldDB" id="A0A9N9LZ91"/>
<organism evidence="1 2">
    <name type="scientific">Hymenoscyphus albidus</name>
    <dbReference type="NCBI Taxonomy" id="595503"/>
    <lineage>
        <taxon>Eukaryota</taxon>
        <taxon>Fungi</taxon>
        <taxon>Dikarya</taxon>
        <taxon>Ascomycota</taxon>
        <taxon>Pezizomycotina</taxon>
        <taxon>Leotiomycetes</taxon>
        <taxon>Helotiales</taxon>
        <taxon>Helotiaceae</taxon>
        <taxon>Hymenoscyphus</taxon>
    </lineage>
</organism>
<protein>
    <submittedName>
        <fullName evidence="1">Uncharacterized protein</fullName>
    </submittedName>
</protein>
<dbReference type="Proteomes" id="UP000701801">
    <property type="component" value="Unassembled WGS sequence"/>
</dbReference>
<proteinExistence type="predicted"/>
<evidence type="ECO:0000313" key="2">
    <source>
        <dbReference type="Proteomes" id="UP000701801"/>
    </source>
</evidence>
<reference evidence="1" key="1">
    <citation type="submission" date="2021-07" db="EMBL/GenBank/DDBJ databases">
        <authorList>
            <person name="Durling M."/>
        </authorList>
    </citation>
    <scope>NUCLEOTIDE SEQUENCE</scope>
</reference>
<evidence type="ECO:0000313" key="1">
    <source>
        <dbReference type="EMBL" id="CAG8983779.1"/>
    </source>
</evidence>
<accession>A0A9N9LZ91</accession>
<sequence>MADPINEHRLDGRGFGRRMGDFSGSSLTTLAAPLTCQLVMDTNRSPLQTIIGDIVRSDPTTMKSPEQVKHCY</sequence>
<gene>
    <name evidence="1" type="ORF">HYALB_00010419</name>
</gene>
<dbReference type="EMBL" id="CAJVRM010000738">
    <property type="protein sequence ID" value="CAG8983779.1"/>
    <property type="molecule type" value="Genomic_DNA"/>
</dbReference>
<keyword evidence="2" id="KW-1185">Reference proteome</keyword>
<comment type="caution">
    <text evidence="1">The sequence shown here is derived from an EMBL/GenBank/DDBJ whole genome shotgun (WGS) entry which is preliminary data.</text>
</comment>